<dbReference type="Proteomes" id="UP000199387">
    <property type="component" value="Unassembled WGS sequence"/>
</dbReference>
<feature type="binding site" evidence="8">
    <location>
        <position position="8"/>
    </location>
    <ligand>
        <name>Mg(2+)</name>
        <dbReference type="ChEBI" id="CHEBI:18420"/>
    </ligand>
</feature>
<evidence type="ECO:0000256" key="8">
    <source>
        <dbReference type="HAMAP-Rule" id="MF_00101"/>
    </source>
</evidence>
<sequence>MILGIGTDLAEIERIRRTGVDRLAERILSDEEKSEQPTHPGRMVEWLAGRFAAKEAVAKAAGTGIGGVVGFQDIRIQRDSQGKPHVRIVPEALERLGWREDGVWVHLSITHTRETAAAFAVVEGR</sequence>
<keyword evidence="3 8" id="KW-0479">Metal-binding</keyword>
<evidence type="ECO:0000256" key="2">
    <source>
        <dbReference type="ARBA" id="ARBA00022679"/>
    </source>
</evidence>
<dbReference type="InterPro" id="IPR037143">
    <property type="entry name" value="4-PPantetheinyl_Trfase_dom_sf"/>
</dbReference>
<evidence type="ECO:0000256" key="4">
    <source>
        <dbReference type="ARBA" id="ARBA00022832"/>
    </source>
</evidence>
<dbReference type="HAMAP" id="MF_00101">
    <property type="entry name" value="AcpS"/>
    <property type="match status" value="1"/>
</dbReference>
<evidence type="ECO:0000256" key="3">
    <source>
        <dbReference type="ARBA" id="ARBA00022723"/>
    </source>
</evidence>
<organism evidence="10 11">
    <name type="scientific">Melghirimyces thermohalophilus</name>
    <dbReference type="NCBI Taxonomy" id="1236220"/>
    <lineage>
        <taxon>Bacteria</taxon>
        <taxon>Bacillati</taxon>
        <taxon>Bacillota</taxon>
        <taxon>Bacilli</taxon>
        <taxon>Bacillales</taxon>
        <taxon>Thermoactinomycetaceae</taxon>
        <taxon>Melghirimyces</taxon>
    </lineage>
</organism>
<evidence type="ECO:0000256" key="6">
    <source>
        <dbReference type="ARBA" id="ARBA00023098"/>
    </source>
</evidence>
<proteinExistence type="inferred from homology"/>
<keyword evidence="4 8" id="KW-0276">Fatty acid metabolism</keyword>
<dbReference type="GO" id="GO:0008897">
    <property type="term" value="F:holo-[acyl-carrier-protein] synthase activity"/>
    <property type="evidence" value="ECO:0007669"/>
    <property type="project" value="UniProtKB-UniRule"/>
</dbReference>
<keyword evidence="1 8" id="KW-0444">Lipid biosynthesis</keyword>
<accession>A0A1G6N7B4</accession>
<evidence type="ECO:0000313" key="10">
    <source>
        <dbReference type="EMBL" id="SDC63693.1"/>
    </source>
</evidence>
<keyword evidence="5 8" id="KW-0460">Magnesium</keyword>
<dbReference type="EC" id="2.7.8.7" evidence="8"/>
<feature type="binding site" evidence="8">
    <location>
        <position position="55"/>
    </location>
    <ligand>
        <name>Mg(2+)</name>
        <dbReference type="ChEBI" id="CHEBI:18420"/>
    </ligand>
</feature>
<dbReference type="AlphaFoldDB" id="A0A1G6N7B4"/>
<keyword evidence="2 8" id="KW-0808">Transferase</keyword>
<gene>
    <name evidence="8" type="primary">acpS</name>
    <name evidence="10" type="ORF">SAMN04488112_11233</name>
</gene>
<keyword evidence="11" id="KW-1185">Reference proteome</keyword>
<evidence type="ECO:0000256" key="5">
    <source>
        <dbReference type="ARBA" id="ARBA00022842"/>
    </source>
</evidence>
<dbReference type="EMBL" id="FMZA01000012">
    <property type="protein sequence ID" value="SDC63693.1"/>
    <property type="molecule type" value="Genomic_DNA"/>
</dbReference>
<dbReference type="GO" id="GO:0005737">
    <property type="term" value="C:cytoplasm"/>
    <property type="evidence" value="ECO:0007669"/>
    <property type="project" value="UniProtKB-SubCell"/>
</dbReference>
<dbReference type="GO" id="GO:0006633">
    <property type="term" value="P:fatty acid biosynthetic process"/>
    <property type="evidence" value="ECO:0007669"/>
    <property type="project" value="UniProtKB-UniRule"/>
</dbReference>
<comment type="function">
    <text evidence="8">Transfers the 4'-phosphopantetheine moiety from coenzyme A to a Ser of acyl-carrier-protein.</text>
</comment>
<dbReference type="InterPro" id="IPR004568">
    <property type="entry name" value="Ppantetheine-prot_Trfase_dom"/>
</dbReference>
<dbReference type="RefSeq" id="WP_091570425.1">
    <property type="nucleotide sequence ID" value="NZ_FMZA01000012.1"/>
</dbReference>
<evidence type="ECO:0000256" key="1">
    <source>
        <dbReference type="ARBA" id="ARBA00022516"/>
    </source>
</evidence>
<keyword evidence="6 8" id="KW-0443">Lipid metabolism</keyword>
<dbReference type="GO" id="GO:0000287">
    <property type="term" value="F:magnesium ion binding"/>
    <property type="evidence" value="ECO:0007669"/>
    <property type="project" value="UniProtKB-UniRule"/>
</dbReference>
<dbReference type="InterPro" id="IPR008278">
    <property type="entry name" value="4-PPantetheinyl_Trfase_dom"/>
</dbReference>
<dbReference type="OrthoDB" id="517356at2"/>
<keyword evidence="8" id="KW-0963">Cytoplasm</keyword>
<dbReference type="Pfam" id="PF01648">
    <property type="entry name" value="ACPS"/>
    <property type="match status" value="1"/>
</dbReference>
<comment type="similarity">
    <text evidence="8">Belongs to the P-Pant transferase superfamily. AcpS family.</text>
</comment>
<dbReference type="NCBIfam" id="TIGR00516">
    <property type="entry name" value="acpS"/>
    <property type="match status" value="1"/>
</dbReference>
<dbReference type="STRING" id="1236220.SAMN04488112_11233"/>
<comment type="cofactor">
    <cofactor evidence="8">
        <name>Mg(2+)</name>
        <dbReference type="ChEBI" id="CHEBI:18420"/>
    </cofactor>
</comment>
<dbReference type="SUPFAM" id="SSF56214">
    <property type="entry name" value="4'-phosphopantetheinyl transferase"/>
    <property type="match status" value="1"/>
</dbReference>
<evidence type="ECO:0000256" key="7">
    <source>
        <dbReference type="ARBA" id="ARBA00023160"/>
    </source>
</evidence>
<feature type="domain" description="4'-phosphopantetheinyl transferase" evidence="9">
    <location>
        <begin position="4"/>
        <end position="93"/>
    </location>
</feature>
<evidence type="ECO:0000313" key="11">
    <source>
        <dbReference type="Proteomes" id="UP000199387"/>
    </source>
</evidence>
<reference evidence="10 11" key="1">
    <citation type="submission" date="2016-10" db="EMBL/GenBank/DDBJ databases">
        <authorList>
            <person name="de Groot N.N."/>
        </authorList>
    </citation>
    <scope>NUCLEOTIDE SEQUENCE [LARGE SCALE GENOMIC DNA]</scope>
    <source>
        <strain evidence="10 11">DSM 45514</strain>
    </source>
</reference>
<comment type="subcellular location">
    <subcellularLocation>
        <location evidence="8">Cytoplasm</location>
    </subcellularLocation>
</comment>
<name>A0A1G6N7B4_9BACL</name>
<comment type="catalytic activity">
    <reaction evidence="8">
        <text>apo-[ACP] + CoA = holo-[ACP] + adenosine 3',5'-bisphosphate + H(+)</text>
        <dbReference type="Rhea" id="RHEA:12068"/>
        <dbReference type="Rhea" id="RHEA-COMP:9685"/>
        <dbReference type="Rhea" id="RHEA-COMP:9690"/>
        <dbReference type="ChEBI" id="CHEBI:15378"/>
        <dbReference type="ChEBI" id="CHEBI:29999"/>
        <dbReference type="ChEBI" id="CHEBI:57287"/>
        <dbReference type="ChEBI" id="CHEBI:58343"/>
        <dbReference type="ChEBI" id="CHEBI:64479"/>
        <dbReference type="EC" id="2.7.8.7"/>
    </reaction>
</comment>
<keyword evidence="7 8" id="KW-0275">Fatty acid biosynthesis</keyword>
<evidence type="ECO:0000259" key="9">
    <source>
        <dbReference type="Pfam" id="PF01648"/>
    </source>
</evidence>
<dbReference type="Gene3D" id="3.90.470.20">
    <property type="entry name" value="4'-phosphopantetheinyl transferase domain"/>
    <property type="match status" value="1"/>
</dbReference>
<dbReference type="InterPro" id="IPR002582">
    <property type="entry name" value="ACPS"/>
</dbReference>
<protein>
    <recommendedName>
        <fullName evidence="8">Holo-[acyl-carrier-protein] synthase</fullName>
        <shortName evidence="8">Holo-ACP synthase</shortName>
        <ecNumber evidence="8">2.7.8.7</ecNumber>
    </recommendedName>
    <alternativeName>
        <fullName evidence="8">4'-phosphopantetheinyl transferase AcpS</fullName>
    </alternativeName>
</protein>
<dbReference type="NCBIfam" id="TIGR00556">
    <property type="entry name" value="pantethn_trn"/>
    <property type="match status" value="1"/>
</dbReference>